<sequence length="608" mass="69299">MARVPRRLRDLNLTMHEPEHVPLVEENLQGPPEIDNIVPGRCHESTRQIKIIWPNGETRQIAGEFRLKNLSQVAGGKIIVETNEKGIPNERSASILSSYLSDLAENSTLAPLNIPRWDNELFVPRKNNIITDVEEKFVYPSETKQLTRDWVLMTVCKRWRAYKSRLKNKYFKRKERSLQEIISNVPIGVNEHQWETLVGMWCQDSHMKLCDKNRECAKQQKNPHTTGRKSHARLQKEMEIKRKAPIHKIDLWDEAHKKKDGNYTSDNVKTIMDAANEELKKRKMDQNGSLSTDDYSEAFNDALDKKAKLRGYYDEEYWSGVNVSEGITFVGKSDQENLQFEVRTVKDNVEDIKDDVKDVKDDVKDVKGDVGDVKGQMAMIAPFLAKKFPGESWRNELDSTTESYHVTLSERGNNIQCESYNVLQQSNDDVQEPGTTMQELQQTKSKQVCSNAHLPHEQAIAKNAHVEHNLGVQKGGHEPSLRPHQVTKQNASAESSKATKPCGHHQVTKQDKTEVVLYSMNSRNKDKPVAKGTLASKEKTYVVGGYMLGVQYVVVLVRGYTYLANERLVRPYEKFETVKDAFGSVIAWPRSHVKVVKPTTPAQPQSIG</sequence>
<dbReference type="SMR" id="A0A8I6WDV2"/>
<dbReference type="Pfam" id="PF03017">
    <property type="entry name" value="Transposase_23"/>
    <property type="match status" value="1"/>
</dbReference>
<feature type="domain" description="Transposase Tnp1/En/Spm-like" evidence="3">
    <location>
        <begin position="514"/>
        <end position="581"/>
    </location>
</feature>
<reference evidence="5" key="1">
    <citation type="journal article" date="2012" name="Nature">
        <title>A physical, genetic and functional sequence assembly of the barley genome.</title>
        <authorList>
            <consortium name="The International Barley Genome Sequencing Consortium"/>
            <person name="Mayer K.F."/>
            <person name="Waugh R."/>
            <person name="Brown J.W."/>
            <person name="Schulman A."/>
            <person name="Langridge P."/>
            <person name="Platzer M."/>
            <person name="Fincher G.B."/>
            <person name="Muehlbauer G.J."/>
            <person name="Sato K."/>
            <person name="Close T.J."/>
            <person name="Wise R.P."/>
            <person name="Stein N."/>
        </authorList>
    </citation>
    <scope>NUCLEOTIDE SEQUENCE [LARGE SCALE GENOMIC DNA]</scope>
    <source>
        <strain evidence="5">cv. Morex</strain>
    </source>
</reference>
<dbReference type="InterPro" id="IPR004252">
    <property type="entry name" value="Probable_transposase_24"/>
</dbReference>
<evidence type="ECO:0000256" key="1">
    <source>
        <dbReference type="SAM" id="Coils"/>
    </source>
</evidence>
<evidence type="ECO:0000256" key="2">
    <source>
        <dbReference type="SAM" id="MobiDB-lite"/>
    </source>
</evidence>
<dbReference type="EnsemblPlants" id="HORVU.MOREX.r3.1HG0003440.1">
    <property type="protein sequence ID" value="HORVU.MOREX.r3.1HG0003440.1"/>
    <property type="gene ID" value="HORVU.MOREX.r3.1HG0003440"/>
</dbReference>
<reference evidence="4" key="2">
    <citation type="submission" date="2020-10" db="EMBL/GenBank/DDBJ databases">
        <authorList>
            <person name="Scholz U."/>
            <person name="Mascher M."/>
            <person name="Fiebig A."/>
        </authorList>
    </citation>
    <scope>NUCLEOTIDE SEQUENCE [LARGE SCALE GENOMIC DNA]</scope>
    <source>
        <strain evidence="4">cv. Morex</strain>
    </source>
</reference>
<feature type="coiled-coil region" evidence="1">
    <location>
        <begin position="342"/>
        <end position="369"/>
    </location>
</feature>
<dbReference type="Gramene" id="HORVU.MOREX.r3.1HG0003440.1">
    <property type="protein sequence ID" value="HORVU.MOREX.r3.1HG0003440.1"/>
    <property type="gene ID" value="HORVU.MOREX.r3.1HG0003440"/>
</dbReference>
<reference evidence="4" key="3">
    <citation type="submission" date="2022-01" db="UniProtKB">
        <authorList>
            <consortium name="EnsemblPlants"/>
        </authorList>
    </citation>
    <scope>IDENTIFICATION</scope>
    <source>
        <strain evidence="4">subsp. vulgare</strain>
    </source>
</reference>
<keyword evidence="5" id="KW-1185">Reference proteome</keyword>
<protein>
    <recommendedName>
        <fullName evidence="3">Transposase Tnp1/En/Spm-like domain-containing protein</fullName>
    </recommendedName>
</protein>
<dbReference type="PANTHER" id="PTHR33144:SF51">
    <property type="entry name" value="TRANSPOSASE TNP1_EN_SPM-LIKE DOMAIN-CONTAINING PROTEIN"/>
    <property type="match status" value="1"/>
</dbReference>
<evidence type="ECO:0000313" key="4">
    <source>
        <dbReference type="EnsemblPlants" id="HORVU.MOREX.r3.1HG0003440.1"/>
    </source>
</evidence>
<name>A0A8I6WDV2_HORVV</name>
<feature type="region of interest" description="Disordered" evidence="2">
    <location>
        <begin position="471"/>
        <end position="511"/>
    </location>
</feature>
<dbReference type="InterPro" id="IPR004264">
    <property type="entry name" value="Transposase_23"/>
</dbReference>
<dbReference type="Proteomes" id="UP000011116">
    <property type="component" value="Chromosome 1H"/>
</dbReference>
<dbReference type="AlphaFoldDB" id="A0A8I6WDV2"/>
<proteinExistence type="predicted"/>
<accession>A0A8I6WDV2</accession>
<feature type="compositionally biased region" description="Polar residues" evidence="2">
    <location>
        <begin position="486"/>
        <end position="498"/>
    </location>
</feature>
<dbReference type="Pfam" id="PF03004">
    <property type="entry name" value="Transposase_24"/>
    <property type="match status" value="1"/>
</dbReference>
<evidence type="ECO:0000313" key="5">
    <source>
        <dbReference type="Proteomes" id="UP000011116"/>
    </source>
</evidence>
<keyword evidence="1" id="KW-0175">Coiled coil</keyword>
<organism evidence="4 5">
    <name type="scientific">Hordeum vulgare subsp. vulgare</name>
    <name type="common">Domesticated barley</name>
    <dbReference type="NCBI Taxonomy" id="112509"/>
    <lineage>
        <taxon>Eukaryota</taxon>
        <taxon>Viridiplantae</taxon>
        <taxon>Streptophyta</taxon>
        <taxon>Embryophyta</taxon>
        <taxon>Tracheophyta</taxon>
        <taxon>Spermatophyta</taxon>
        <taxon>Magnoliopsida</taxon>
        <taxon>Liliopsida</taxon>
        <taxon>Poales</taxon>
        <taxon>Poaceae</taxon>
        <taxon>BOP clade</taxon>
        <taxon>Pooideae</taxon>
        <taxon>Triticodae</taxon>
        <taxon>Triticeae</taxon>
        <taxon>Hordeinae</taxon>
        <taxon>Hordeum</taxon>
    </lineage>
</organism>
<dbReference type="PANTHER" id="PTHR33144">
    <property type="entry name" value="OS10G0409366 PROTEIN-RELATED"/>
    <property type="match status" value="1"/>
</dbReference>
<evidence type="ECO:0000259" key="3">
    <source>
        <dbReference type="Pfam" id="PF03017"/>
    </source>
</evidence>